<sequence>MLLLKSSDDELEGSLLTVVSFMPTSGLISPATPLPEVGTSVFCCTSSLLFAGGGRRDKSFLRLDKEASIDAPAKAEASLDLASICILFTGAFWASKMLTDDTPGAPMLSLESC</sequence>
<name>A0A2P2MTP1_RHIMU</name>
<protein>
    <submittedName>
        <fullName evidence="1">Uncharacterized protein</fullName>
    </submittedName>
</protein>
<dbReference type="EMBL" id="GGEC01053119">
    <property type="protein sequence ID" value="MBX33603.1"/>
    <property type="molecule type" value="Transcribed_RNA"/>
</dbReference>
<organism evidence="1">
    <name type="scientific">Rhizophora mucronata</name>
    <name type="common">Asiatic mangrove</name>
    <dbReference type="NCBI Taxonomy" id="61149"/>
    <lineage>
        <taxon>Eukaryota</taxon>
        <taxon>Viridiplantae</taxon>
        <taxon>Streptophyta</taxon>
        <taxon>Embryophyta</taxon>
        <taxon>Tracheophyta</taxon>
        <taxon>Spermatophyta</taxon>
        <taxon>Magnoliopsida</taxon>
        <taxon>eudicotyledons</taxon>
        <taxon>Gunneridae</taxon>
        <taxon>Pentapetalae</taxon>
        <taxon>rosids</taxon>
        <taxon>fabids</taxon>
        <taxon>Malpighiales</taxon>
        <taxon>Rhizophoraceae</taxon>
        <taxon>Rhizophora</taxon>
    </lineage>
</organism>
<accession>A0A2P2MTP1</accession>
<dbReference type="AlphaFoldDB" id="A0A2P2MTP1"/>
<proteinExistence type="predicted"/>
<evidence type="ECO:0000313" key="1">
    <source>
        <dbReference type="EMBL" id="MBX33603.1"/>
    </source>
</evidence>
<reference evidence="1" key="1">
    <citation type="submission" date="2018-02" db="EMBL/GenBank/DDBJ databases">
        <title>Rhizophora mucronata_Transcriptome.</title>
        <authorList>
            <person name="Meera S.P."/>
            <person name="Sreeshan A."/>
            <person name="Augustine A."/>
        </authorList>
    </citation>
    <scope>NUCLEOTIDE SEQUENCE</scope>
    <source>
        <tissue evidence="1">Leaf</tissue>
    </source>
</reference>